<keyword evidence="6" id="KW-0358">Heparin-binding</keyword>
<gene>
    <name evidence="18" type="ORF">Z043_105258</name>
</gene>
<evidence type="ECO:0000313" key="19">
    <source>
        <dbReference type="Proteomes" id="UP000034805"/>
    </source>
</evidence>
<dbReference type="Proteomes" id="UP000034805">
    <property type="component" value="Unassembled WGS sequence"/>
</dbReference>
<evidence type="ECO:0000256" key="8">
    <source>
        <dbReference type="ARBA" id="ARBA00022729"/>
    </source>
</evidence>
<evidence type="ECO:0000256" key="5">
    <source>
        <dbReference type="ARBA" id="ARBA00022536"/>
    </source>
</evidence>
<evidence type="ECO:0000256" key="4">
    <source>
        <dbReference type="ARBA" id="ARBA00022525"/>
    </source>
</evidence>
<dbReference type="GO" id="GO:0008083">
    <property type="term" value="F:growth factor activity"/>
    <property type="evidence" value="ECO:0007669"/>
    <property type="project" value="UniProtKB-KW"/>
</dbReference>
<name>A0A0P7XKF7_SCLFO</name>
<proteinExistence type="predicted"/>
<dbReference type="SMART" id="SM00181">
    <property type="entry name" value="EGF"/>
    <property type="match status" value="1"/>
</dbReference>
<keyword evidence="12 14" id="KW-1015">Disulfide bond</keyword>
<dbReference type="PROSITE" id="PS00022">
    <property type="entry name" value="EGF_1"/>
    <property type="match status" value="1"/>
</dbReference>
<feature type="transmembrane region" description="Helical" evidence="16">
    <location>
        <begin position="196"/>
        <end position="218"/>
    </location>
</feature>
<dbReference type="PANTHER" id="PTHR10740:SF4">
    <property type="entry name" value="PROHEPARIN-BINDING EGF-LIKE GROWTH FACTOR"/>
    <property type="match status" value="1"/>
</dbReference>
<dbReference type="GO" id="GO:0008201">
    <property type="term" value="F:heparin binding"/>
    <property type="evidence" value="ECO:0007669"/>
    <property type="project" value="UniProtKB-KW"/>
</dbReference>
<feature type="region of interest" description="Disordered" evidence="15">
    <location>
        <begin position="120"/>
        <end position="139"/>
    </location>
</feature>
<evidence type="ECO:0000256" key="10">
    <source>
        <dbReference type="ARBA" id="ARBA00023030"/>
    </source>
</evidence>
<evidence type="ECO:0000256" key="1">
    <source>
        <dbReference type="ARBA" id="ARBA00004239"/>
    </source>
</evidence>
<accession>A0A0P7XKF7</accession>
<dbReference type="Gene3D" id="2.10.25.10">
    <property type="entry name" value="Laminin"/>
    <property type="match status" value="1"/>
</dbReference>
<evidence type="ECO:0000313" key="18">
    <source>
        <dbReference type="EMBL" id="KPP75487.1"/>
    </source>
</evidence>
<dbReference type="GO" id="GO:0007173">
    <property type="term" value="P:epidermal growth factor receptor signaling pathway"/>
    <property type="evidence" value="ECO:0007669"/>
    <property type="project" value="TreeGrafter"/>
</dbReference>
<protein>
    <recommendedName>
        <fullName evidence="13">Proheparin-binding EGF-like growth factor</fullName>
    </recommendedName>
</protein>
<dbReference type="FunFam" id="2.10.25.10:FF:000158">
    <property type="entry name" value="proheparin-binding EGF-like growth factor"/>
    <property type="match status" value="1"/>
</dbReference>
<feature type="domain" description="EGF-like" evidence="17">
    <location>
        <begin position="138"/>
        <end position="178"/>
    </location>
</feature>
<comment type="subcellular location">
    <subcellularLocation>
        <location evidence="2">Cell membrane</location>
        <topology evidence="2">Single-pass type I membrane protein</topology>
    </subcellularLocation>
    <subcellularLocation>
        <location evidence="1">Secreted</location>
        <location evidence="1">Extracellular space</location>
    </subcellularLocation>
</comment>
<evidence type="ECO:0000256" key="16">
    <source>
        <dbReference type="SAM" id="Phobius"/>
    </source>
</evidence>
<dbReference type="GO" id="GO:0008284">
    <property type="term" value="P:positive regulation of cell population proliferation"/>
    <property type="evidence" value="ECO:0007669"/>
    <property type="project" value="TreeGrafter"/>
</dbReference>
<dbReference type="SUPFAM" id="SSF57196">
    <property type="entry name" value="EGF/Laminin"/>
    <property type="match status" value="1"/>
</dbReference>
<dbReference type="InterPro" id="IPR000742">
    <property type="entry name" value="EGF"/>
</dbReference>
<organism evidence="18 19">
    <name type="scientific">Scleropages formosus</name>
    <name type="common">Asian bonytongue</name>
    <name type="synonym">Osteoglossum formosum</name>
    <dbReference type="NCBI Taxonomy" id="113540"/>
    <lineage>
        <taxon>Eukaryota</taxon>
        <taxon>Metazoa</taxon>
        <taxon>Chordata</taxon>
        <taxon>Craniata</taxon>
        <taxon>Vertebrata</taxon>
        <taxon>Euteleostomi</taxon>
        <taxon>Actinopterygii</taxon>
        <taxon>Neopterygii</taxon>
        <taxon>Teleostei</taxon>
        <taxon>Osteoglossocephala</taxon>
        <taxon>Osteoglossomorpha</taxon>
        <taxon>Osteoglossiformes</taxon>
        <taxon>Osteoglossidae</taxon>
        <taxon>Scleropages</taxon>
    </lineage>
</organism>
<keyword evidence="11 16" id="KW-0472">Membrane</keyword>
<evidence type="ECO:0000259" key="17">
    <source>
        <dbReference type="PROSITE" id="PS50026"/>
    </source>
</evidence>
<evidence type="ECO:0000256" key="12">
    <source>
        <dbReference type="ARBA" id="ARBA00023157"/>
    </source>
</evidence>
<reference evidence="18 19" key="1">
    <citation type="submission" date="2015-08" db="EMBL/GenBank/DDBJ databases">
        <title>The genome of the Asian arowana (Scleropages formosus).</title>
        <authorList>
            <person name="Tan M.H."/>
            <person name="Gan H.M."/>
            <person name="Croft L.J."/>
            <person name="Austin C.M."/>
        </authorList>
    </citation>
    <scope>NUCLEOTIDE SEQUENCE [LARGE SCALE GENOMIC DNA]</scope>
    <source>
        <strain evidence="18">Aro1</strain>
    </source>
</reference>
<comment type="caution">
    <text evidence="18">The sequence shown here is derived from an EMBL/GenBank/DDBJ whole genome shotgun (WGS) entry which is preliminary data.</text>
</comment>
<dbReference type="STRING" id="113540.ENSSFOP00015024856"/>
<keyword evidence="8" id="KW-0732">Signal</keyword>
<keyword evidence="9 16" id="KW-1133">Transmembrane helix</keyword>
<feature type="non-terminal residue" evidence="18">
    <location>
        <position position="1"/>
    </location>
</feature>
<evidence type="ECO:0000256" key="7">
    <source>
        <dbReference type="ARBA" id="ARBA00022692"/>
    </source>
</evidence>
<feature type="compositionally biased region" description="Basic residues" evidence="15">
    <location>
        <begin position="124"/>
        <end position="138"/>
    </location>
</feature>
<keyword evidence="3" id="KW-1003">Cell membrane</keyword>
<evidence type="ECO:0000256" key="2">
    <source>
        <dbReference type="ARBA" id="ARBA00004251"/>
    </source>
</evidence>
<comment type="caution">
    <text evidence="14">Lacks conserved residue(s) required for the propagation of feature annotation.</text>
</comment>
<keyword evidence="5 14" id="KW-0245">EGF-like domain</keyword>
<dbReference type="PROSITE" id="PS01186">
    <property type="entry name" value="EGF_2"/>
    <property type="match status" value="1"/>
</dbReference>
<dbReference type="PROSITE" id="PS50026">
    <property type="entry name" value="EGF_3"/>
    <property type="match status" value="1"/>
</dbReference>
<keyword evidence="10" id="KW-0339">Growth factor</keyword>
<dbReference type="GO" id="GO:0005615">
    <property type="term" value="C:extracellular space"/>
    <property type="evidence" value="ECO:0007669"/>
    <property type="project" value="TreeGrafter"/>
</dbReference>
<evidence type="ECO:0000256" key="13">
    <source>
        <dbReference type="ARBA" id="ARBA00040098"/>
    </source>
</evidence>
<dbReference type="GO" id="GO:0005886">
    <property type="term" value="C:plasma membrane"/>
    <property type="evidence" value="ECO:0007669"/>
    <property type="project" value="UniProtKB-SubCell"/>
</dbReference>
<evidence type="ECO:0000256" key="15">
    <source>
        <dbReference type="SAM" id="MobiDB-lite"/>
    </source>
</evidence>
<keyword evidence="4" id="KW-0964">Secreted</keyword>
<feature type="disulfide bond" evidence="14">
    <location>
        <begin position="168"/>
        <end position="177"/>
    </location>
</feature>
<evidence type="ECO:0000256" key="14">
    <source>
        <dbReference type="PROSITE-ProRule" id="PRU00076"/>
    </source>
</evidence>
<evidence type="ECO:0000256" key="6">
    <source>
        <dbReference type="ARBA" id="ARBA00022674"/>
    </source>
</evidence>
<dbReference type="GO" id="GO:0005154">
    <property type="term" value="F:epidermal growth factor receptor binding"/>
    <property type="evidence" value="ECO:0007669"/>
    <property type="project" value="TreeGrafter"/>
</dbReference>
<sequence length="242" mass="27136">FLLALKFEEMHVFRIILLVFQALVVSRLACGASIDRYESAKPGQTTVIDLRQSQSESVAEGITEYVHYDEEDDYYGNEDEEQEYEDYASGVDEVYLPKVAHSSKPKDPTAILEAARNNVTKSRGLGRKRSKGKGKGKKRDPCLRKYKSFCIHGTCRYHKELRTPTCVCNAGYIGERCHTLSLPVGTNPGNYDRTTALAVMAVVLSSLCLTIIAILLAIRYHKRGAYDVENEEKVKLGTVPQH</sequence>
<keyword evidence="7 16" id="KW-0812">Transmembrane</keyword>
<evidence type="ECO:0000256" key="9">
    <source>
        <dbReference type="ARBA" id="ARBA00022989"/>
    </source>
</evidence>
<dbReference type="AlphaFoldDB" id="A0A0P7XKF7"/>
<dbReference type="PANTHER" id="PTHR10740">
    <property type="entry name" value="TRANSFORMING GROWTH FACTOR ALPHA"/>
    <property type="match status" value="1"/>
</dbReference>
<evidence type="ECO:0000256" key="3">
    <source>
        <dbReference type="ARBA" id="ARBA00022475"/>
    </source>
</evidence>
<evidence type="ECO:0000256" key="11">
    <source>
        <dbReference type="ARBA" id="ARBA00023136"/>
    </source>
</evidence>
<dbReference type="EMBL" id="JARO02001430">
    <property type="protein sequence ID" value="KPP75487.1"/>
    <property type="molecule type" value="Genomic_DNA"/>
</dbReference>